<dbReference type="SUPFAM" id="SSF52540">
    <property type="entry name" value="P-loop containing nucleoside triphosphate hydrolases"/>
    <property type="match status" value="1"/>
</dbReference>
<proteinExistence type="inferred from homology"/>
<feature type="domain" description="Septin-type G" evidence="4">
    <location>
        <begin position="274"/>
        <end position="357"/>
    </location>
</feature>
<comment type="similarity">
    <text evidence="3">Belongs to the TRAFAC class TrmE-Era-EngA-EngB-Septin-like GTPase superfamily. Septin GTPase family.</text>
</comment>
<evidence type="ECO:0000256" key="2">
    <source>
        <dbReference type="ARBA" id="ARBA00022741"/>
    </source>
</evidence>
<gene>
    <name evidence="6" type="ORF">QQF64_036091</name>
</gene>
<evidence type="ECO:0000256" key="1">
    <source>
        <dbReference type="ARBA" id="ARBA00008535"/>
    </source>
</evidence>
<sequence>MSVSENSRVGNFILGRAAFESEAPSDDVGPFSEKIRGKHVNVVNTPLLLNPDLTVHQITRAVKECVSLCTPGPHVIILVLASHQVSREEIVCMEMVLSCFSDSVFEHSLVLTTQEPTEVSDIMEEIIKKCCNRHYTMEKNSTPADLIATVKEIVQGNDGYCLICEKYEDCATKATGRAAQVEKKTNRHCQSAVNDNFKMSKENTSSEPMGTNHSSGKSLRVAHIIKNSWSRKIADGNNENLQMFKLKLDGTLQNSDGFCRRHTFGKNNTKQNKTIMMIGATGAGKTTLINSMINYILGVEWEDDFRFVLIDEGKQKSQAESQTSEITAYQINYMNGFKVPYSLTIVDTPGFGDTRGISHDQKITEQIQEFFSARGGIDHIDAVCFVVQASLARLTHTQKYIFDAILSIFGKDIAGNILGLITFADGKTPPVLEAIKVSEVPCATTESGDPLHFKFNNSAMFANNNKSTEDEGTDCDQNFDQMFWKLGFSSMRKFFTSLGTMETKSLSLTKEVLKERQQLEVLVESLQPQINVGLTKLNEIRKTKSALGQHKAEMEANKDFEYEIEVTVPDKIENTSGYYLTNCQTCHFTCHETCQIPNDSEKYKCWAMKDRKCTICPGKCAWNIHFNQKYKWTYVTEKRKETYQDLKKRYEAAHGQVMSKEKIFEELEKELEVVQDIVTSLIEKSQKSLERLQEIALKPNPLSVPDYVDLMIKSEEQEAKPGFQDRIQSLQVVRKKAEIIIKVSTGEVFPEDWKAYQLTTTKKPIYDPRRCIGATRGPDPATSVIVPPHLRSHLQSQAVGALILVCEAGYCLANISQAVKYTD</sequence>
<evidence type="ECO:0000259" key="4">
    <source>
        <dbReference type="Pfam" id="PF00735"/>
    </source>
</evidence>
<name>A0ABR3NHM4_9TELE</name>
<dbReference type="Pfam" id="PF04548">
    <property type="entry name" value="AIG1"/>
    <property type="match status" value="1"/>
</dbReference>
<accession>A0ABR3NHM4</accession>
<evidence type="ECO:0000256" key="3">
    <source>
        <dbReference type="RuleBase" id="RU004560"/>
    </source>
</evidence>
<dbReference type="PANTHER" id="PTHR32046:SF14">
    <property type="match status" value="1"/>
</dbReference>
<evidence type="ECO:0008006" key="8">
    <source>
        <dbReference type="Google" id="ProtNLM"/>
    </source>
</evidence>
<dbReference type="Proteomes" id="UP001558613">
    <property type="component" value="Unassembled WGS sequence"/>
</dbReference>
<dbReference type="CDD" id="cd00882">
    <property type="entry name" value="Ras_like_GTPase"/>
    <property type="match status" value="1"/>
</dbReference>
<evidence type="ECO:0000313" key="6">
    <source>
        <dbReference type="EMBL" id="KAL1276468.1"/>
    </source>
</evidence>
<comment type="caution">
    <text evidence="6">The sequence shown here is derived from an EMBL/GenBank/DDBJ whole genome shotgun (WGS) entry which is preliminary data.</text>
</comment>
<protein>
    <recommendedName>
        <fullName evidence="8">AIG1-type G domain-containing protein</fullName>
    </recommendedName>
</protein>
<keyword evidence="2 3" id="KW-0547">Nucleotide-binding</keyword>
<dbReference type="Gene3D" id="3.40.50.300">
    <property type="entry name" value="P-loop containing nucleotide triphosphate hydrolases"/>
    <property type="match status" value="2"/>
</dbReference>
<comment type="similarity">
    <text evidence="1">Belongs to the TRAFAC class TrmE-Era-EngA-EngB-Septin-like GTPase superfamily. AIG1/Toc34/Toc159-like paraseptin GTPase family. IAN subfamily.</text>
</comment>
<keyword evidence="3" id="KW-0342">GTP-binding</keyword>
<dbReference type="InterPro" id="IPR027417">
    <property type="entry name" value="P-loop_NTPase"/>
</dbReference>
<dbReference type="InterPro" id="IPR006703">
    <property type="entry name" value="G_AIG1"/>
</dbReference>
<evidence type="ECO:0000259" key="5">
    <source>
        <dbReference type="Pfam" id="PF04548"/>
    </source>
</evidence>
<feature type="domain" description="AIG1-type G" evidence="5">
    <location>
        <begin position="7"/>
        <end position="170"/>
    </location>
</feature>
<dbReference type="EMBL" id="JAYMGO010000004">
    <property type="protein sequence ID" value="KAL1276468.1"/>
    <property type="molecule type" value="Genomic_DNA"/>
</dbReference>
<dbReference type="PANTHER" id="PTHR32046">
    <property type="entry name" value="G DOMAIN-CONTAINING PROTEIN"/>
    <property type="match status" value="1"/>
</dbReference>
<reference evidence="6 7" key="1">
    <citation type="submission" date="2023-09" db="EMBL/GenBank/DDBJ databases">
        <authorList>
            <person name="Wang M."/>
        </authorList>
    </citation>
    <scope>NUCLEOTIDE SEQUENCE [LARGE SCALE GENOMIC DNA]</scope>
    <source>
        <strain evidence="6">GT-2023</strain>
        <tissue evidence="6">Liver</tissue>
    </source>
</reference>
<evidence type="ECO:0000313" key="7">
    <source>
        <dbReference type="Proteomes" id="UP001558613"/>
    </source>
</evidence>
<organism evidence="6 7">
    <name type="scientific">Cirrhinus molitorella</name>
    <name type="common">mud carp</name>
    <dbReference type="NCBI Taxonomy" id="172907"/>
    <lineage>
        <taxon>Eukaryota</taxon>
        <taxon>Metazoa</taxon>
        <taxon>Chordata</taxon>
        <taxon>Craniata</taxon>
        <taxon>Vertebrata</taxon>
        <taxon>Euteleostomi</taxon>
        <taxon>Actinopterygii</taxon>
        <taxon>Neopterygii</taxon>
        <taxon>Teleostei</taxon>
        <taxon>Ostariophysi</taxon>
        <taxon>Cypriniformes</taxon>
        <taxon>Cyprinidae</taxon>
        <taxon>Labeoninae</taxon>
        <taxon>Labeonini</taxon>
        <taxon>Cirrhinus</taxon>
    </lineage>
</organism>
<dbReference type="Pfam" id="PF00735">
    <property type="entry name" value="Septin"/>
    <property type="match status" value="1"/>
</dbReference>
<keyword evidence="7" id="KW-1185">Reference proteome</keyword>
<dbReference type="InterPro" id="IPR030379">
    <property type="entry name" value="G_SEPTIN_dom"/>
</dbReference>